<evidence type="ECO:0000256" key="5">
    <source>
        <dbReference type="ARBA" id="ARBA00022692"/>
    </source>
</evidence>
<dbReference type="CDD" id="cd04187">
    <property type="entry name" value="DPM1_like_bac"/>
    <property type="match status" value="1"/>
</dbReference>
<proteinExistence type="inferred from homology"/>
<dbReference type="Proteomes" id="UP000070134">
    <property type="component" value="Chromosome"/>
</dbReference>
<evidence type="ECO:0000313" key="11">
    <source>
        <dbReference type="EMBL" id="AMM33282.1"/>
    </source>
</evidence>
<keyword evidence="12" id="KW-1185">Reference proteome</keyword>
<dbReference type="GO" id="GO:0005886">
    <property type="term" value="C:plasma membrane"/>
    <property type="evidence" value="ECO:0007669"/>
    <property type="project" value="UniProtKB-SubCell"/>
</dbReference>
<evidence type="ECO:0000256" key="2">
    <source>
        <dbReference type="ARBA" id="ARBA00022475"/>
    </source>
</evidence>
<dbReference type="InterPro" id="IPR050256">
    <property type="entry name" value="Glycosyltransferase_2"/>
</dbReference>
<dbReference type="InterPro" id="IPR001173">
    <property type="entry name" value="Glyco_trans_2-like"/>
</dbReference>
<evidence type="ECO:0000256" key="3">
    <source>
        <dbReference type="ARBA" id="ARBA00022676"/>
    </source>
</evidence>
<dbReference type="OrthoDB" id="9810303at2"/>
<reference evidence="11 12" key="1">
    <citation type="submission" date="2016-02" db="EMBL/GenBank/DDBJ databases">
        <title>Complete genome of Sinomonas atrocyanea KCTC 3377.</title>
        <authorList>
            <person name="Kim K.M."/>
        </authorList>
    </citation>
    <scope>NUCLEOTIDE SEQUENCE [LARGE SCALE GENOMIC DNA]</scope>
    <source>
        <strain evidence="11 12">KCTC 3377</strain>
    </source>
</reference>
<evidence type="ECO:0000313" key="12">
    <source>
        <dbReference type="Proteomes" id="UP000070134"/>
    </source>
</evidence>
<sequence length="335" mass="36918">MGDADRPSAGLLSFVLPVHNEAANVHPLHGRLTAIVEQLGHEAEFIYVNDGSTDESLAVLRGLARRDPRVVVIDFSRNFGHQIAVTAGLDEARGDAVVIMDTDLQDPPEVVFDLVAAWQGGADVAYAERRTRKDSWFKRTTASAYYRLLRRLSDIDIPANTGDFRLIDRRVVEELKKYREVDRYLRGMVSHVGFTQVAVPFDRDERLHGETGYPMAKMLKLAADGILGFSTFPLTVISRIGFLASGLAVLGALYALAMKLFAPQNVVDGWTFIVMSVLFVGGLQISMLGILGQYIGRIYREVQDRPLYTVRSVYRHGEGRPTAGAPNGAARVGDA</sequence>
<dbReference type="STRING" id="37927.SA2016_2615"/>
<feature type="transmembrane region" description="Helical" evidence="9">
    <location>
        <begin position="269"/>
        <end position="291"/>
    </location>
</feature>
<gene>
    <name evidence="11" type="ORF">SA2016_2615</name>
</gene>
<evidence type="ECO:0000256" key="8">
    <source>
        <dbReference type="ARBA" id="ARBA00038152"/>
    </source>
</evidence>
<dbReference type="InterPro" id="IPR029044">
    <property type="entry name" value="Nucleotide-diphossugar_trans"/>
</dbReference>
<evidence type="ECO:0000256" key="1">
    <source>
        <dbReference type="ARBA" id="ARBA00004651"/>
    </source>
</evidence>
<evidence type="ECO:0000256" key="9">
    <source>
        <dbReference type="SAM" id="Phobius"/>
    </source>
</evidence>
<dbReference type="EMBL" id="CP014518">
    <property type="protein sequence ID" value="AMM33282.1"/>
    <property type="molecule type" value="Genomic_DNA"/>
</dbReference>
<dbReference type="KEGG" id="satk:SA2016_2615"/>
<keyword evidence="3" id="KW-0328">Glycosyltransferase</keyword>
<dbReference type="PANTHER" id="PTHR48090">
    <property type="entry name" value="UNDECAPRENYL-PHOSPHATE 4-DEOXY-4-FORMAMIDO-L-ARABINOSE TRANSFERASE-RELATED"/>
    <property type="match status" value="1"/>
</dbReference>
<comment type="similarity">
    <text evidence="8">Belongs to the glycosyltransferase 2 family. GtrB subfamily.</text>
</comment>
<keyword evidence="4 11" id="KW-0808">Transferase</keyword>
<keyword evidence="7 9" id="KW-0472">Membrane</keyword>
<comment type="subcellular location">
    <subcellularLocation>
        <location evidence="1">Cell membrane</location>
        <topology evidence="1">Multi-pass membrane protein</topology>
    </subcellularLocation>
</comment>
<dbReference type="SUPFAM" id="SSF53448">
    <property type="entry name" value="Nucleotide-diphospho-sugar transferases"/>
    <property type="match status" value="1"/>
</dbReference>
<feature type="transmembrane region" description="Helical" evidence="9">
    <location>
        <begin position="236"/>
        <end position="257"/>
    </location>
</feature>
<dbReference type="AlphaFoldDB" id="A0A127A6K5"/>
<keyword evidence="6 9" id="KW-1133">Transmembrane helix</keyword>
<accession>A0A127A6K5</accession>
<dbReference type="PATRIC" id="fig|37927.3.peg.2690"/>
<keyword evidence="5 9" id="KW-0812">Transmembrane</keyword>
<keyword evidence="2" id="KW-1003">Cell membrane</keyword>
<dbReference type="Pfam" id="PF00535">
    <property type="entry name" value="Glycos_transf_2"/>
    <property type="match status" value="1"/>
</dbReference>
<dbReference type="FunFam" id="3.90.550.10:FF:000079">
    <property type="entry name" value="Probable glycosyl transferase"/>
    <property type="match status" value="1"/>
</dbReference>
<feature type="domain" description="Glycosyltransferase 2-like" evidence="10">
    <location>
        <begin position="13"/>
        <end position="175"/>
    </location>
</feature>
<dbReference type="PANTHER" id="PTHR48090:SF1">
    <property type="entry name" value="PROPHAGE BACTOPRENOL GLUCOSYL TRANSFERASE HOMOLOG"/>
    <property type="match status" value="1"/>
</dbReference>
<organism evidence="11 12">
    <name type="scientific">Sinomonas atrocyanea</name>
    <dbReference type="NCBI Taxonomy" id="37927"/>
    <lineage>
        <taxon>Bacteria</taxon>
        <taxon>Bacillati</taxon>
        <taxon>Actinomycetota</taxon>
        <taxon>Actinomycetes</taxon>
        <taxon>Micrococcales</taxon>
        <taxon>Micrococcaceae</taxon>
        <taxon>Sinomonas</taxon>
    </lineage>
</organism>
<evidence type="ECO:0000256" key="4">
    <source>
        <dbReference type="ARBA" id="ARBA00022679"/>
    </source>
</evidence>
<name>A0A127A6K5_9MICC</name>
<evidence type="ECO:0000256" key="7">
    <source>
        <dbReference type="ARBA" id="ARBA00023136"/>
    </source>
</evidence>
<protein>
    <submittedName>
        <fullName evidence="11">Glycosyltransferase</fullName>
    </submittedName>
</protein>
<dbReference type="GO" id="GO:0016757">
    <property type="term" value="F:glycosyltransferase activity"/>
    <property type="evidence" value="ECO:0007669"/>
    <property type="project" value="UniProtKB-KW"/>
</dbReference>
<evidence type="ECO:0000256" key="6">
    <source>
        <dbReference type="ARBA" id="ARBA00022989"/>
    </source>
</evidence>
<dbReference type="Gene3D" id="3.90.550.10">
    <property type="entry name" value="Spore Coat Polysaccharide Biosynthesis Protein SpsA, Chain A"/>
    <property type="match status" value="1"/>
</dbReference>
<evidence type="ECO:0000259" key="10">
    <source>
        <dbReference type="Pfam" id="PF00535"/>
    </source>
</evidence>